<organism evidence="2 3">
    <name type="scientific">Meripilus lineatus</name>
    <dbReference type="NCBI Taxonomy" id="2056292"/>
    <lineage>
        <taxon>Eukaryota</taxon>
        <taxon>Fungi</taxon>
        <taxon>Dikarya</taxon>
        <taxon>Basidiomycota</taxon>
        <taxon>Agaricomycotina</taxon>
        <taxon>Agaricomycetes</taxon>
        <taxon>Polyporales</taxon>
        <taxon>Meripilaceae</taxon>
        <taxon>Meripilus</taxon>
    </lineage>
</organism>
<dbReference type="Proteomes" id="UP001212997">
    <property type="component" value="Unassembled WGS sequence"/>
</dbReference>
<sequence>MRSDDQELVLRDDLERREPFGWQRPGFQHHPHPVPHGPGFHAPVHRPHHMRMASRELDAREDDLYEYVARSMDNLD</sequence>
<accession>A0AAD5USM5</accession>
<feature type="region of interest" description="Disordered" evidence="1">
    <location>
        <begin position="20"/>
        <end position="57"/>
    </location>
</feature>
<keyword evidence="3" id="KW-1185">Reference proteome</keyword>
<evidence type="ECO:0000313" key="2">
    <source>
        <dbReference type="EMBL" id="KAJ3473268.1"/>
    </source>
</evidence>
<gene>
    <name evidence="2" type="ORF">NLI96_g13069</name>
</gene>
<comment type="caution">
    <text evidence="2">The sequence shown here is derived from an EMBL/GenBank/DDBJ whole genome shotgun (WGS) entry which is preliminary data.</text>
</comment>
<evidence type="ECO:0000313" key="3">
    <source>
        <dbReference type="Proteomes" id="UP001212997"/>
    </source>
</evidence>
<reference evidence="2" key="1">
    <citation type="submission" date="2022-07" db="EMBL/GenBank/DDBJ databases">
        <title>Genome Sequence of Physisporinus lineatus.</title>
        <authorList>
            <person name="Buettner E."/>
        </authorList>
    </citation>
    <scope>NUCLEOTIDE SEQUENCE</scope>
    <source>
        <strain evidence="2">VT162</strain>
    </source>
</reference>
<feature type="compositionally biased region" description="Basic residues" evidence="1">
    <location>
        <begin position="43"/>
        <end position="52"/>
    </location>
</feature>
<evidence type="ECO:0000256" key="1">
    <source>
        <dbReference type="SAM" id="MobiDB-lite"/>
    </source>
</evidence>
<protein>
    <submittedName>
        <fullName evidence="2">Uncharacterized protein</fullName>
    </submittedName>
</protein>
<name>A0AAD5USM5_9APHY</name>
<dbReference type="AlphaFoldDB" id="A0AAD5USM5"/>
<dbReference type="EMBL" id="JANAWD010001474">
    <property type="protein sequence ID" value="KAJ3473268.1"/>
    <property type="molecule type" value="Genomic_DNA"/>
</dbReference>
<proteinExistence type="predicted"/>